<evidence type="ECO:0000256" key="1">
    <source>
        <dbReference type="SAM" id="MobiDB-lite"/>
    </source>
</evidence>
<proteinExistence type="predicted"/>
<feature type="region of interest" description="Disordered" evidence="1">
    <location>
        <begin position="214"/>
        <end position="238"/>
    </location>
</feature>
<reference evidence="3" key="2">
    <citation type="submission" date="2015-01" db="EMBL/GenBank/DDBJ databases">
        <title>Evolutionary Origins and Diversification of the Mycorrhizal Mutualists.</title>
        <authorList>
            <consortium name="DOE Joint Genome Institute"/>
            <consortium name="Mycorrhizal Genomics Consortium"/>
            <person name="Kohler A."/>
            <person name="Kuo A."/>
            <person name="Nagy L.G."/>
            <person name="Floudas D."/>
            <person name="Copeland A."/>
            <person name="Barry K.W."/>
            <person name="Cichocki N."/>
            <person name="Veneault-Fourrey C."/>
            <person name="LaButti K."/>
            <person name="Lindquist E.A."/>
            <person name="Lipzen A."/>
            <person name="Lundell T."/>
            <person name="Morin E."/>
            <person name="Murat C."/>
            <person name="Riley R."/>
            <person name="Ohm R."/>
            <person name="Sun H."/>
            <person name="Tunlid A."/>
            <person name="Henrissat B."/>
            <person name="Grigoriev I.V."/>
            <person name="Hibbett D.S."/>
            <person name="Martin F."/>
        </authorList>
    </citation>
    <scope>NUCLEOTIDE SEQUENCE [LARGE SCALE GENOMIC DNA]</scope>
    <source>
        <strain evidence="3">MUT 4182</strain>
    </source>
</reference>
<dbReference type="HOGENOM" id="CLU_1166585_0_0_1"/>
<evidence type="ECO:0000313" key="3">
    <source>
        <dbReference type="Proteomes" id="UP000054248"/>
    </source>
</evidence>
<keyword evidence="3" id="KW-1185">Reference proteome</keyword>
<protein>
    <submittedName>
        <fullName evidence="2">Uncharacterized protein</fullName>
    </submittedName>
</protein>
<name>A0A0C3Q2W7_9AGAM</name>
<gene>
    <name evidence="2" type="ORF">M407DRAFT_27557</name>
</gene>
<feature type="region of interest" description="Disordered" evidence="1">
    <location>
        <begin position="113"/>
        <end position="149"/>
    </location>
</feature>
<dbReference type="OrthoDB" id="3265621at2759"/>
<sequence>MQQPTSDALGLTANQIVINIGPDPRLRPSPVESRKPVFIRLGPGPSSDVARPPPNASQVPVVPVTVRFTAPKQSRQHRRVPPTPIDVPQVISETSSGSIPKIDLLTPHPTVIPSPFMETVRTPGSGRTAPPTIIRLPKFDPSQPKAEIDPTRVPTTVRATARMPLTRPARKKTVIRVPDERPPTPIIVRVQSPLGTPRALNQNLPARSVTVRIQSPEPGLRSPSRVFARVKQEGSVGK</sequence>
<accession>A0A0C3Q2W7</accession>
<evidence type="ECO:0000313" key="2">
    <source>
        <dbReference type="EMBL" id="KIO22915.1"/>
    </source>
</evidence>
<dbReference type="AlphaFoldDB" id="A0A0C3Q2W7"/>
<dbReference type="Proteomes" id="UP000054248">
    <property type="component" value="Unassembled WGS sequence"/>
</dbReference>
<reference evidence="2 3" key="1">
    <citation type="submission" date="2014-04" db="EMBL/GenBank/DDBJ databases">
        <authorList>
            <consortium name="DOE Joint Genome Institute"/>
            <person name="Kuo A."/>
            <person name="Girlanda M."/>
            <person name="Perotto S."/>
            <person name="Kohler A."/>
            <person name="Nagy L.G."/>
            <person name="Floudas D."/>
            <person name="Copeland A."/>
            <person name="Barry K.W."/>
            <person name="Cichocki N."/>
            <person name="Veneault-Fourrey C."/>
            <person name="LaButti K."/>
            <person name="Lindquist E.A."/>
            <person name="Lipzen A."/>
            <person name="Lundell T."/>
            <person name="Morin E."/>
            <person name="Murat C."/>
            <person name="Sun H."/>
            <person name="Tunlid A."/>
            <person name="Henrissat B."/>
            <person name="Grigoriev I.V."/>
            <person name="Hibbett D.S."/>
            <person name="Martin F."/>
            <person name="Nordberg H.P."/>
            <person name="Cantor M.N."/>
            <person name="Hua S.X."/>
        </authorList>
    </citation>
    <scope>NUCLEOTIDE SEQUENCE [LARGE SCALE GENOMIC DNA]</scope>
    <source>
        <strain evidence="2 3">MUT 4182</strain>
    </source>
</reference>
<feature type="region of interest" description="Disordered" evidence="1">
    <location>
        <begin position="36"/>
        <end position="61"/>
    </location>
</feature>
<feature type="region of interest" description="Disordered" evidence="1">
    <location>
        <begin position="70"/>
        <end position="89"/>
    </location>
</feature>
<dbReference type="EMBL" id="KN823097">
    <property type="protein sequence ID" value="KIO22915.1"/>
    <property type="molecule type" value="Genomic_DNA"/>
</dbReference>
<organism evidence="2 3">
    <name type="scientific">Tulasnella calospora MUT 4182</name>
    <dbReference type="NCBI Taxonomy" id="1051891"/>
    <lineage>
        <taxon>Eukaryota</taxon>
        <taxon>Fungi</taxon>
        <taxon>Dikarya</taxon>
        <taxon>Basidiomycota</taxon>
        <taxon>Agaricomycotina</taxon>
        <taxon>Agaricomycetes</taxon>
        <taxon>Cantharellales</taxon>
        <taxon>Tulasnellaceae</taxon>
        <taxon>Tulasnella</taxon>
    </lineage>
</organism>